<dbReference type="GO" id="GO:0004521">
    <property type="term" value="F:RNA endonuclease activity"/>
    <property type="evidence" value="ECO:0007669"/>
    <property type="project" value="UniProtKB-UniRule"/>
</dbReference>
<dbReference type="InterPro" id="IPR036612">
    <property type="entry name" value="KH_dom_type_1_sf"/>
</dbReference>
<protein>
    <recommendedName>
        <fullName evidence="5 6">Ribonuclease Y</fullName>
        <shortName evidence="5">RNase Y</shortName>
        <ecNumber evidence="5 6">3.1.-.-</ecNumber>
    </recommendedName>
</protein>
<evidence type="ECO:0000313" key="9">
    <source>
        <dbReference type="EMBL" id="NMB91376.1"/>
    </source>
</evidence>
<evidence type="ECO:0000256" key="3">
    <source>
        <dbReference type="ARBA" id="ARBA00022801"/>
    </source>
</evidence>
<dbReference type="AlphaFoldDB" id="A0A7X9E6W2"/>
<dbReference type="HAMAP" id="MF_00335">
    <property type="entry name" value="RNase_Y"/>
    <property type="match status" value="1"/>
</dbReference>
<organism evidence="9 10">
    <name type="scientific">candidate division WWE3 bacterium</name>
    <dbReference type="NCBI Taxonomy" id="2053526"/>
    <lineage>
        <taxon>Bacteria</taxon>
        <taxon>Katanobacteria</taxon>
    </lineage>
</organism>
<dbReference type="PROSITE" id="PS51831">
    <property type="entry name" value="HD"/>
    <property type="match status" value="1"/>
</dbReference>
<dbReference type="InterPro" id="IPR003607">
    <property type="entry name" value="HD/PDEase_dom"/>
</dbReference>
<dbReference type="NCBIfam" id="TIGR03319">
    <property type="entry name" value="RNase_Y"/>
    <property type="match status" value="1"/>
</dbReference>
<feature type="domain" description="HD" evidence="8">
    <location>
        <begin position="336"/>
        <end position="427"/>
    </location>
</feature>
<comment type="caution">
    <text evidence="9">The sequence shown here is derived from an EMBL/GenBank/DDBJ whole genome shotgun (WGS) entry which is preliminary data.</text>
</comment>
<dbReference type="SUPFAM" id="SSF54791">
    <property type="entry name" value="Eukaryotic type KH-domain (KH-domain type I)"/>
    <property type="match status" value="1"/>
</dbReference>
<evidence type="ECO:0000256" key="5">
    <source>
        <dbReference type="HAMAP-Rule" id="MF_00335"/>
    </source>
</evidence>
<evidence type="ECO:0000256" key="6">
    <source>
        <dbReference type="NCBIfam" id="TIGR03319"/>
    </source>
</evidence>
<dbReference type="Pfam" id="PF12072">
    <property type="entry name" value="RNase_Y_N"/>
    <property type="match status" value="1"/>
</dbReference>
<dbReference type="PROSITE" id="PS50084">
    <property type="entry name" value="KH_TYPE_1"/>
    <property type="match status" value="1"/>
</dbReference>
<dbReference type="NCBIfam" id="TIGR00277">
    <property type="entry name" value="HDIG"/>
    <property type="match status" value="1"/>
</dbReference>
<keyword evidence="5" id="KW-0812">Transmembrane</keyword>
<dbReference type="Pfam" id="PF00013">
    <property type="entry name" value="KH_1"/>
    <property type="match status" value="1"/>
</dbReference>
<dbReference type="CDD" id="cd22431">
    <property type="entry name" value="KH-I_RNaseY"/>
    <property type="match status" value="1"/>
</dbReference>
<dbReference type="InterPro" id="IPR022711">
    <property type="entry name" value="RNase_Y_N"/>
</dbReference>
<reference evidence="9 10" key="1">
    <citation type="journal article" date="2020" name="Biotechnol. Biofuels">
        <title>New insights from the biogas microbiome by comprehensive genome-resolved metagenomics of nearly 1600 species originating from multiple anaerobic digesters.</title>
        <authorList>
            <person name="Campanaro S."/>
            <person name="Treu L."/>
            <person name="Rodriguez-R L.M."/>
            <person name="Kovalovszki A."/>
            <person name="Ziels R.M."/>
            <person name="Maus I."/>
            <person name="Zhu X."/>
            <person name="Kougias P.G."/>
            <person name="Basile A."/>
            <person name="Luo G."/>
            <person name="Schluter A."/>
            <person name="Konstantinidis K.T."/>
            <person name="Angelidaki I."/>
        </authorList>
    </citation>
    <scope>NUCLEOTIDE SEQUENCE [LARGE SCALE GENOMIC DNA]</scope>
    <source>
        <strain evidence="9">AS27yjCOA_202</strain>
    </source>
</reference>
<dbReference type="InterPro" id="IPR006674">
    <property type="entry name" value="HD_domain"/>
</dbReference>
<dbReference type="GO" id="GO:0016787">
    <property type="term" value="F:hydrolase activity"/>
    <property type="evidence" value="ECO:0007669"/>
    <property type="project" value="UniProtKB-KW"/>
</dbReference>
<keyword evidence="3 5" id="KW-0378">Hydrolase</keyword>
<dbReference type="GO" id="GO:0003723">
    <property type="term" value="F:RNA binding"/>
    <property type="evidence" value="ECO:0007669"/>
    <property type="project" value="UniProtKB-UniRule"/>
</dbReference>
<dbReference type="InterPro" id="IPR004087">
    <property type="entry name" value="KH_dom"/>
</dbReference>
<comment type="similarity">
    <text evidence="5">Belongs to the RNase Y family.</text>
</comment>
<keyword evidence="1 5" id="KW-0540">Nuclease</keyword>
<feature type="transmembrane region" description="Helical" evidence="5">
    <location>
        <begin position="6"/>
        <end position="24"/>
    </location>
</feature>
<name>A0A7X9E6W2_UNCKA</name>
<accession>A0A7X9E6W2</accession>
<keyword evidence="2 5" id="KW-0255">Endonuclease</keyword>
<comment type="function">
    <text evidence="5">Endoribonuclease that initiates mRNA decay.</text>
</comment>
<proteinExistence type="inferred from homology"/>
<evidence type="ECO:0000313" key="10">
    <source>
        <dbReference type="Proteomes" id="UP000590542"/>
    </source>
</evidence>
<keyword evidence="5" id="KW-1003">Cell membrane</keyword>
<dbReference type="PANTHER" id="PTHR12826">
    <property type="entry name" value="RIBONUCLEASE Y"/>
    <property type="match status" value="1"/>
</dbReference>
<dbReference type="InterPro" id="IPR006675">
    <property type="entry name" value="HDIG_dom"/>
</dbReference>
<comment type="subcellular location">
    <subcellularLocation>
        <location evidence="5">Cell membrane</location>
        <topology evidence="5">Single-pass membrane protein</topology>
    </subcellularLocation>
</comment>
<dbReference type="InterPro" id="IPR017705">
    <property type="entry name" value="Ribonuclease_Y"/>
</dbReference>
<evidence type="ECO:0000256" key="7">
    <source>
        <dbReference type="SAM" id="Coils"/>
    </source>
</evidence>
<gene>
    <name evidence="5 9" type="primary">rny</name>
    <name evidence="9" type="ORF">GYA37_00850</name>
</gene>
<keyword evidence="5" id="KW-1133">Transmembrane helix</keyword>
<dbReference type="EC" id="3.1.-.-" evidence="5 6"/>
<dbReference type="PANTHER" id="PTHR12826:SF15">
    <property type="entry name" value="RIBONUCLEASE Y"/>
    <property type="match status" value="1"/>
</dbReference>
<dbReference type="Proteomes" id="UP000590542">
    <property type="component" value="Unassembled WGS sequence"/>
</dbReference>
<dbReference type="EMBL" id="JAAZNV010000006">
    <property type="protein sequence ID" value="NMB91376.1"/>
    <property type="molecule type" value="Genomic_DNA"/>
</dbReference>
<dbReference type="GO" id="GO:0005886">
    <property type="term" value="C:plasma membrane"/>
    <property type="evidence" value="ECO:0007669"/>
    <property type="project" value="UniProtKB-SubCell"/>
</dbReference>
<feature type="coiled-coil region" evidence="7">
    <location>
        <begin position="77"/>
        <end position="188"/>
    </location>
</feature>
<keyword evidence="4 5" id="KW-0694">RNA-binding</keyword>
<keyword evidence="7" id="KW-0175">Coiled coil</keyword>
<dbReference type="Gene3D" id="1.10.3210.10">
    <property type="entry name" value="Hypothetical protein af1432"/>
    <property type="match status" value="1"/>
</dbReference>
<evidence type="ECO:0000256" key="2">
    <source>
        <dbReference type="ARBA" id="ARBA00022759"/>
    </source>
</evidence>
<keyword evidence="5" id="KW-0472">Membrane</keyword>
<evidence type="ECO:0000256" key="4">
    <source>
        <dbReference type="ARBA" id="ARBA00022884"/>
    </source>
</evidence>
<dbReference type="InterPro" id="IPR004088">
    <property type="entry name" value="KH_dom_type_1"/>
</dbReference>
<dbReference type="CDD" id="cd00077">
    <property type="entry name" value="HDc"/>
    <property type="match status" value="1"/>
</dbReference>
<evidence type="ECO:0000256" key="1">
    <source>
        <dbReference type="ARBA" id="ARBA00022722"/>
    </source>
</evidence>
<evidence type="ECO:0000259" key="8">
    <source>
        <dbReference type="PROSITE" id="PS51831"/>
    </source>
</evidence>
<dbReference type="SMART" id="SM00471">
    <property type="entry name" value="HDc"/>
    <property type="match status" value="1"/>
</dbReference>
<dbReference type="GO" id="GO:0006402">
    <property type="term" value="P:mRNA catabolic process"/>
    <property type="evidence" value="ECO:0007669"/>
    <property type="project" value="UniProtKB-UniRule"/>
</dbReference>
<dbReference type="SMART" id="SM00322">
    <property type="entry name" value="KH"/>
    <property type="match status" value="1"/>
</dbReference>
<dbReference type="Pfam" id="PF01966">
    <property type="entry name" value="HD"/>
    <property type="match status" value="1"/>
</dbReference>
<dbReference type="Gene3D" id="3.30.1370.10">
    <property type="entry name" value="K Homology domain, type 1"/>
    <property type="match status" value="1"/>
</dbReference>
<sequence length="518" mass="57968">MELIEIAFVGVIVLLGGLGAYVIVSRKKPTSKEKSNSVSNSLNELNPAVEKDSQVIEAKAKAREIIVEAKSLALNIQSKAQEQARQIKEEAIESERKANILKAQVDARAKELESKAKSLASIKEVLEKKQDEIENFHRKKQEELEKISMLSKEEAKELLLKSLDKDLAEEKGKRIKEKEEEIRKESHEMAKQILMEALEFGSTDIVIEHSTSKVKLPDEELKGRIIGKEGRNIRTFEELTGVDLDLDSSPGDIIVSCFDSVRRAVATAALERLVADGRIQPARIEEIVEQTQKEMDNIMYKAGDSLCHKIGLYNVSKELIQTLGRFKYRFSYGQNMLEHTMETARIGVYIAEELGADVDTVKMACVFHDIGKVLTDKDGSHVELGVEYLNKFKVPSEVVKCIAEHHDDKFSSIESAIVALADHVSGARPGSRGEDYESYIKRLKDLEDAALSQDGVEKAYAVSAGRELRVFVKPEKVDDYSTALLAKEIARKIELEQNYPGVVKVIVIRETRVSETAK</sequence>
<dbReference type="SUPFAM" id="SSF109604">
    <property type="entry name" value="HD-domain/PDEase-like"/>
    <property type="match status" value="1"/>
</dbReference>